<gene>
    <name evidence="1" type="ORF">Patl1_22198</name>
</gene>
<comment type="caution">
    <text evidence="1">The sequence shown here is derived from an EMBL/GenBank/DDBJ whole genome shotgun (WGS) entry which is preliminary data.</text>
</comment>
<name>A0ACC1BHG8_9ROSI</name>
<dbReference type="EMBL" id="CM047900">
    <property type="protein sequence ID" value="KAJ0098299.1"/>
    <property type="molecule type" value="Genomic_DNA"/>
</dbReference>
<protein>
    <submittedName>
        <fullName evidence="1">Uncharacterized protein</fullName>
    </submittedName>
</protein>
<reference evidence="2" key="1">
    <citation type="journal article" date="2023" name="G3 (Bethesda)">
        <title>Genome assembly and association tests identify interacting loci associated with vigor, precocity, and sex in interspecific pistachio rootstocks.</title>
        <authorList>
            <person name="Palmer W."/>
            <person name="Jacygrad E."/>
            <person name="Sagayaradj S."/>
            <person name="Cavanaugh K."/>
            <person name="Han R."/>
            <person name="Bertier L."/>
            <person name="Beede B."/>
            <person name="Kafkas S."/>
            <person name="Golino D."/>
            <person name="Preece J."/>
            <person name="Michelmore R."/>
        </authorList>
    </citation>
    <scope>NUCLEOTIDE SEQUENCE [LARGE SCALE GENOMIC DNA]</scope>
</reference>
<keyword evidence="2" id="KW-1185">Reference proteome</keyword>
<evidence type="ECO:0000313" key="2">
    <source>
        <dbReference type="Proteomes" id="UP001164250"/>
    </source>
</evidence>
<organism evidence="1 2">
    <name type="scientific">Pistacia atlantica</name>
    <dbReference type="NCBI Taxonomy" id="434234"/>
    <lineage>
        <taxon>Eukaryota</taxon>
        <taxon>Viridiplantae</taxon>
        <taxon>Streptophyta</taxon>
        <taxon>Embryophyta</taxon>
        <taxon>Tracheophyta</taxon>
        <taxon>Spermatophyta</taxon>
        <taxon>Magnoliopsida</taxon>
        <taxon>eudicotyledons</taxon>
        <taxon>Gunneridae</taxon>
        <taxon>Pentapetalae</taxon>
        <taxon>rosids</taxon>
        <taxon>malvids</taxon>
        <taxon>Sapindales</taxon>
        <taxon>Anacardiaceae</taxon>
        <taxon>Pistacia</taxon>
    </lineage>
</organism>
<proteinExistence type="predicted"/>
<dbReference type="Proteomes" id="UP001164250">
    <property type="component" value="Chromosome 4"/>
</dbReference>
<sequence>MSIAGGFLGVESSTLKLIGEEQSQIEVIGVGLDAVELAACLRKKVGQSFLVSLIPVNNGGSGNYHPTAPNCPCDIYGHG</sequence>
<evidence type="ECO:0000313" key="1">
    <source>
        <dbReference type="EMBL" id="KAJ0098299.1"/>
    </source>
</evidence>
<accession>A0ACC1BHG8</accession>